<name>A0A6B3LR14_VIBCL</name>
<sequence length="365" mass="41520">MKVVYFSPVFWDSVAQRPHFFVKAAIEYGCSEVLWINPTPSRLPNLQDLMRITSPNKESSFERDKKIKVFTPKVLPLEPLGKVFDIVSSSEFRSLKRKIEDFSDENTYIVSGKPSRLVKYIVENVSYKKFILDIMDDYPEFYRGISKNCMVYTLDLLVEKSDICIFSSNPLADKFASKAKLSSIIKNACDETLVEAINASKGNRNSTKSDHDRPRVLGYIGSLASWFDWDAVIRIAECNPSCHVKLIGPRFSAIPQGLPSNISIHPPIEHSRVSTELLMFDFGLIPFKINQLTNSVDPVKYYEYCAAGLTVVSSRFGEMSRRIDKGVAIDINKFDADVSVDTASPITWKQRFFPFFDRHFGVVEE</sequence>
<organism evidence="1">
    <name type="scientific">Vibrio cholerae</name>
    <dbReference type="NCBI Taxonomy" id="666"/>
    <lineage>
        <taxon>Bacteria</taxon>
        <taxon>Pseudomonadati</taxon>
        <taxon>Pseudomonadota</taxon>
        <taxon>Gammaproteobacteria</taxon>
        <taxon>Vibrionales</taxon>
        <taxon>Vibrionaceae</taxon>
        <taxon>Vibrio</taxon>
    </lineage>
</organism>
<proteinExistence type="predicted"/>
<protein>
    <submittedName>
        <fullName evidence="1">Glycosyltransferase family 1 protein</fullName>
    </submittedName>
</protein>
<reference evidence="1" key="1">
    <citation type="submission" date="2020-02" db="EMBL/GenBank/DDBJ databases">
        <title>Genome Announcements.</title>
        <authorList>
            <person name="Abdulabbas H.T."/>
            <person name="Bunyan I.A."/>
            <person name="Abdul-Lateef L.A."/>
        </authorList>
    </citation>
    <scope>NUCLEOTIDE SEQUENCE</scope>
    <source>
        <strain evidence="1">NAG1</strain>
    </source>
</reference>
<evidence type="ECO:0000313" key="1">
    <source>
        <dbReference type="EMBL" id="NEM95880.1"/>
    </source>
</evidence>
<dbReference type="GO" id="GO:0016740">
    <property type="term" value="F:transferase activity"/>
    <property type="evidence" value="ECO:0007669"/>
    <property type="project" value="UniProtKB-KW"/>
</dbReference>
<dbReference type="SUPFAM" id="SSF53756">
    <property type="entry name" value="UDP-Glycosyltransferase/glycogen phosphorylase"/>
    <property type="match status" value="1"/>
</dbReference>
<comment type="caution">
    <text evidence="1">The sequence shown here is derived from an EMBL/GenBank/DDBJ whole genome shotgun (WGS) entry which is preliminary data.</text>
</comment>
<dbReference type="RefSeq" id="WP_095467731.1">
    <property type="nucleotide sequence ID" value="NZ_JAACMK010000027.1"/>
</dbReference>
<gene>
    <name evidence="1" type="ORF">G3T61_16965</name>
</gene>
<dbReference type="AlphaFoldDB" id="A0A6B3LR14"/>
<keyword evidence="1" id="KW-0808">Transferase</keyword>
<dbReference type="EMBL" id="JAAGVX010000018">
    <property type="protein sequence ID" value="NEM95880.1"/>
    <property type="molecule type" value="Genomic_DNA"/>
</dbReference>
<accession>A0A6B3LR14</accession>
<dbReference type="Gene3D" id="3.40.50.2000">
    <property type="entry name" value="Glycogen Phosphorylase B"/>
    <property type="match status" value="1"/>
</dbReference>